<keyword evidence="13" id="KW-1185">Reference proteome</keyword>
<comment type="similarity">
    <text evidence="3 10">Belongs to the glycosyltransferase 22 family.</text>
</comment>
<evidence type="ECO:0000256" key="7">
    <source>
        <dbReference type="ARBA" id="ARBA00022824"/>
    </source>
</evidence>
<evidence type="ECO:0000256" key="2">
    <source>
        <dbReference type="ARBA" id="ARBA00004922"/>
    </source>
</evidence>
<evidence type="ECO:0000256" key="1">
    <source>
        <dbReference type="ARBA" id="ARBA00004477"/>
    </source>
</evidence>
<feature type="transmembrane region" description="Helical" evidence="10">
    <location>
        <begin position="91"/>
        <end position="109"/>
    </location>
</feature>
<dbReference type="EC" id="2.4.1.-" evidence="10"/>
<feature type="transmembrane region" description="Helical" evidence="10">
    <location>
        <begin position="193"/>
        <end position="213"/>
    </location>
</feature>
<keyword evidence="5" id="KW-0808">Transferase</keyword>
<evidence type="ECO:0000256" key="4">
    <source>
        <dbReference type="ARBA" id="ARBA00022676"/>
    </source>
</evidence>
<evidence type="ECO:0000256" key="5">
    <source>
        <dbReference type="ARBA" id="ARBA00022679"/>
    </source>
</evidence>
<gene>
    <name evidence="12" type="primary">g1047</name>
    <name evidence="12" type="ORF">VP750_LOCUS910</name>
</gene>
<evidence type="ECO:0000313" key="13">
    <source>
        <dbReference type="Proteomes" id="UP001497392"/>
    </source>
</evidence>
<dbReference type="EMBL" id="CAXHTA020000002">
    <property type="protein sequence ID" value="CAL5219251.1"/>
    <property type="molecule type" value="Genomic_DNA"/>
</dbReference>
<evidence type="ECO:0000256" key="8">
    <source>
        <dbReference type="ARBA" id="ARBA00022989"/>
    </source>
</evidence>
<feature type="transmembrane region" description="Helical" evidence="10">
    <location>
        <begin position="151"/>
        <end position="173"/>
    </location>
</feature>
<keyword evidence="6 10" id="KW-0812">Transmembrane</keyword>
<keyword evidence="7 10" id="KW-0256">Endoplasmic reticulum</keyword>
<feature type="transmembrane region" description="Helical" evidence="10">
    <location>
        <begin position="225"/>
        <end position="251"/>
    </location>
</feature>
<dbReference type="PANTHER" id="PTHR22760">
    <property type="entry name" value="GLYCOSYLTRANSFERASE"/>
    <property type="match status" value="1"/>
</dbReference>
<dbReference type="Proteomes" id="UP001497392">
    <property type="component" value="Unassembled WGS sequence"/>
</dbReference>
<evidence type="ECO:0000256" key="10">
    <source>
        <dbReference type="RuleBase" id="RU363075"/>
    </source>
</evidence>
<organism evidence="12 13">
    <name type="scientific">Coccomyxa viridis</name>
    <dbReference type="NCBI Taxonomy" id="1274662"/>
    <lineage>
        <taxon>Eukaryota</taxon>
        <taxon>Viridiplantae</taxon>
        <taxon>Chlorophyta</taxon>
        <taxon>core chlorophytes</taxon>
        <taxon>Trebouxiophyceae</taxon>
        <taxon>Trebouxiophyceae incertae sedis</taxon>
        <taxon>Coccomyxaceae</taxon>
        <taxon>Coccomyxa</taxon>
    </lineage>
</organism>
<comment type="caution">
    <text evidence="12">The sequence shown here is derived from an EMBL/GenBank/DDBJ whole genome shotgun (WGS) entry which is preliminary data.</text>
</comment>
<dbReference type="PANTHER" id="PTHR22760:SF2">
    <property type="entry name" value="ALPHA-1,2-MANNOSYLTRANSFERASE ALG9"/>
    <property type="match status" value="1"/>
</dbReference>
<reference evidence="12 13" key="1">
    <citation type="submission" date="2024-06" db="EMBL/GenBank/DDBJ databases">
        <authorList>
            <person name="Kraege A."/>
            <person name="Thomma B."/>
        </authorList>
    </citation>
    <scope>NUCLEOTIDE SEQUENCE [LARGE SCALE GENOMIC DNA]</scope>
</reference>
<evidence type="ECO:0000256" key="3">
    <source>
        <dbReference type="ARBA" id="ARBA00007063"/>
    </source>
</evidence>
<accession>A0ABP1FIS1</accession>
<evidence type="ECO:0000256" key="6">
    <source>
        <dbReference type="ARBA" id="ARBA00022692"/>
    </source>
</evidence>
<keyword evidence="9 10" id="KW-0472">Membrane</keyword>
<keyword evidence="8 10" id="KW-1133">Transmembrane helix</keyword>
<keyword evidence="4 10" id="KW-0328">Glycosyltransferase</keyword>
<feature type="transmembrane region" description="Helical" evidence="10">
    <location>
        <begin position="387"/>
        <end position="409"/>
    </location>
</feature>
<evidence type="ECO:0000313" key="12">
    <source>
        <dbReference type="EMBL" id="CAL5219251.1"/>
    </source>
</evidence>
<proteinExistence type="inferred from homology"/>
<protein>
    <recommendedName>
        <fullName evidence="10">Mannosyltransferase</fullName>
        <ecNumber evidence="10">2.4.1.-</ecNumber>
    </recommendedName>
</protein>
<name>A0ABP1FIS1_9CHLO</name>
<dbReference type="InterPro" id="IPR005599">
    <property type="entry name" value="GPI_mannosylTrfase"/>
</dbReference>
<feature type="transmembrane region" description="Helical" evidence="10">
    <location>
        <begin position="115"/>
        <end position="131"/>
    </location>
</feature>
<evidence type="ECO:0000256" key="11">
    <source>
        <dbReference type="SAM" id="MobiDB-lite"/>
    </source>
</evidence>
<feature type="transmembrane region" description="Helical" evidence="10">
    <location>
        <begin position="33"/>
        <end position="54"/>
    </location>
</feature>
<dbReference type="Pfam" id="PF03901">
    <property type="entry name" value="Glyco_transf_22"/>
    <property type="match status" value="1"/>
</dbReference>
<comment type="subcellular location">
    <subcellularLocation>
        <location evidence="1 10">Endoplasmic reticulum membrane</location>
        <topology evidence="1 10">Multi-pass membrane protein</topology>
    </subcellularLocation>
</comment>
<comment type="pathway">
    <text evidence="2">Protein modification; protein glycosylation.</text>
</comment>
<feature type="transmembrane region" description="Helical" evidence="10">
    <location>
        <begin position="345"/>
        <end position="366"/>
    </location>
</feature>
<evidence type="ECO:0000256" key="9">
    <source>
        <dbReference type="ARBA" id="ARBA00023136"/>
    </source>
</evidence>
<feature type="region of interest" description="Disordered" evidence="11">
    <location>
        <begin position="1"/>
        <end position="26"/>
    </location>
</feature>
<feature type="transmembrane region" description="Helical" evidence="10">
    <location>
        <begin position="291"/>
        <end position="309"/>
    </location>
</feature>
<feature type="transmembrane region" description="Helical" evidence="10">
    <location>
        <begin position="321"/>
        <end position="339"/>
    </location>
</feature>
<sequence>MFGLRQRRNISSGSLSHSPERKKSRVLDRRKPGTVFIFLCLLLPRILSALYNIIHDCDEVYNYWEPLHFLLYGHGMQTWEYSSAYALRSYLYLLVHTLIAGPAALWLGAGPGKAAVFYIVRMALATISAYAEMQLVRAVRDFAGAKTAQLLLFLLCCSAGMFAASSAFLPSTFVMYTLTLAAAAVIDNHPRAVVAYAAVGVLLGWPVAGVAFVPYAMYVLTAAPFLGALGTAVSMSLVVLIPLVCTDWLFYGRWTVTLWNFLKYNVAGGGDSSLYGVESGTFYLRNAMTNLNLVAPLAILVPLSALFLMSQKRGSGVRIRLAIAVAPVWVWVAVISALPHKEERFLFPVYTLICLSAAMTLVALPVMVKGTLGWLLPRQTVQWVARLAPRLACGAIMVLSLSRVAALLLNYGAPLQVYRQLPEDPVLQPGTNSSFVCVGDEWHRFPSSFHLPHPAYRLAFVQSGFHGLLPRPFDIAQGGTAGAPEELNNRNEKEPRNYWPDVSQCQYYVGLQPQGGESMPGFEEWETIAQWPFVEQSKSPQALYRAFYVPQKSQLANHVSDYVILKKF</sequence>